<comment type="catalytic activity">
    <reaction evidence="12">
        <text>9-(9Z-octadecenoyloxy)-octadecanoate + H2O = 9-hydroxy-octadecanoate + (9Z)-octadecenoate + H(+)</text>
        <dbReference type="Rhea" id="RHEA:52048"/>
        <dbReference type="ChEBI" id="CHEBI:15377"/>
        <dbReference type="ChEBI" id="CHEBI:15378"/>
        <dbReference type="ChEBI" id="CHEBI:30823"/>
        <dbReference type="ChEBI" id="CHEBI:136282"/>
        <dbReference type="ChEBI" id="CHEBI:136286"/>
    </reaction>
    <physiologicalReaction direction="left-to-right" evidence="12">
        <dbReference type="Rhea" id="RHEA:52049"/>
    </physiologicalReaction>
</comment>
<comment type="catalytic activity">
    <reaction evidence="7">
        <text>12-hexadecanoyloxy-octadecanoate + H2O = 12-hydroxyoctadecanoate + hexadecanoate + H(+)</text>
        <dbReference type="Rhea" id="RHEA:52056"/>
        <dbReference type="ChEBI" id="CHEBI:7896"/>
        <dbReference type="ChEBI" id="CHEBI:15377"/>
        <dbReference type="ChEBI" id="CHEBI:15378"/>
        <dbReference type="ChEBI" id="CHEBI:83677"/>
        <dbReference type="ChEBI" id="CHEBI:84201"/>
    </reaction>
    <physiologicalReaction direction="left-to-right" evidence="7">
        <dbReference type="Rhea" id="RHEA:52057"/>
    </physiologicalReaction>
</comment>
<evidence type="ECO:0000256" key="14">
    <source>
        <dbReference type="ARBA" id="ARBA00049296"/>
    </source>
</evidence>
<comment type="similarity">
    <text evidence="3">Belongs to the AIG1 family.</text>
</comment>
<keyword evidence="5 17" id="KW-1133">Transmembrane helix</keyword>
<keyword evidence="18" id="KW-1185">Reference proteome</keyword>
<dbReference type="RefSeq" id="XP_014678691.1">
    <property type="nucleotide sequence ID" value="XM_014823205.1"/>
</dbReference>
<evidence type="ECO:0000256" key="17">
    <source>
        <dbReference type="SAM" id="Phobius"/>
    </source>
</evidence>
<dbReference type="GeneID" id="106818509"/>
<comment type="catalytic activity">
    <reaction evidence="14">
        <text>13-(9Z-octadecenoyloxy)-octadecanoate + H2O = 13-hydroxy-octadecanoate + (9Z)-octadecenoate + H(+)</text>
        <dbReference type="Rhea" id="RHEA:52064"/>
        <dbReference type="ChEBI" id="CHEBI:15377"/>
        <dbReference type="ChEBI" id="CHEBI:15378"/>
        <dbReference type="ChEBI" id="CHEBI:30823"/>
        <dbReference type="ChEBI" id="CHEBI:136303"/>
        <dbReference type="ChEBI" id="CHEBI:136304"/>
    </reaction>
    <physiologicalReaction direction="left-to-right" evidence="14">
        <dbReference type="Rhea" id="RHEA:52065"/>
    </physiologicalReaction>
</comment>
<comment type="subcellular location">
    <subcellularLocation>
        <location evidence="2">Endomembrane system</location>
        <topology evidence="2">Multi-pass membrane protein</topology>
    </subcellularLocation>
</comment>
<evidence type="ECO:0000256" key="2">
    <source>
        <dbReference type="ARBA" id="ARBA00004127"/>
    </source>
</evidence>
<accession>A0ABM1F2M0</accession>
<evidence type="ECO:0000313" key="18">
    <source>
        <dbReference type="Proteomes" id="UP000695022"/>
    </source>
</evidence>
<protein>
    <submittedName>
        <fullName evidence="19">Androgen-induced gene 1 protein-like</fullName>
    </submittedName>
</protein>
<evidence type="ECO:0000256" key="16">
    <source>
        <dbReference type="ARBA" id="ARBA00049428"/>
    </source>
</evidence>
<dbReference type="PANTHER" id="PTHR10989">
    <property type="entry name" value="ANDROGEN-INDUCED PROTEIN 1-RELATED"/>
    <property type="match status" value="1"/>
</dbReference>
<evidence type="ECO:0000256" key="15">
    <source>
        <dbReference type="ARBA" id="ARBA00049322"/>
    </source>
</evidence>
<dbReference type="InterPro" id="IPR006838">
    <property type="entry name" value="ADTRP_AIG1"/>
</dbReference>
<evidence type="ECO:0000256" key="8">
    <source>
        <dbReference type="ARBA" id="ARBA00047427"/>
    </source>
</evidence>
<evidence type="ECO:0000256" key="7">
    <source>
        <dbReference type="ARBA" id="ARBA00047368"/>
    </source>
</evidence>
<evidence type="ECO:0000313" key="19">
    <source>
        <dbReference type="RefSeq" id="XP_014678691.1"/>
    </source>
</evidence>
<proteinExistence type="inferred from homology"/>
<dbReference type="PANTHER" id="PTHR10989:SF16">
    <property type="entry name" value="AT02829P-RELATED"/>
    <property type="match status" value="1"/>
</dbReference>
<keyword evidence="4 17" id="KW-0812">Transmembrane</keyword>
<comment type="catalytic activity">
    <reaction evidence="10">
        <text>12-octadecanoyloxy-octadecanoate + H2O = 12-hydroxyoctadecanoate + octadecanoate + H(+)</text>
        <dbReference type="Rhea" id="RHEA:52080"/>
        <dbReference type="ChEBI" id="CHEBI:15377"/>
        <dbReference type="ChEBI" id="CHEBI:15378"/>
        <dbReference type="ChEBI" id="CHEBI:25629"/>
        <dbReference type="ChEBI" id="CHEBI:84201"/>
        <dbReference type="ChEBI" id="CHEBI:136330"/>
    </reaction>
    <physiologicalReaction direction="left-to-right" evidence="10">
        <dbReference type="Rhea" id="RHEA:52081"/>
    </physiologicalReaction>
</comment>
<feature type="transmembrane region" description="Helical" evidence="17">
    <location>
        <begin position="157"/>
        <end position="181"/>
    </location>
</feature>
<comment type="catalytic activity">
    <reaction evidence="16">
        <text>12-(9Z-hexadecenoyloxy)-octadecanoate + H2O = 12-hydroxyoctadecanoate + (9Z)-hexadecenoate + H(+)</text>
        <dbReference type="Rhea" id="RHEA:52072"/>
        <dbReference type="ChEBI" id="CHEBI:15377"/>
        <dbReference type="ChEBI" id="CHEBI:15378"/>
        <dbReference type="ChEBI" id="CHEBI:32372"/>
        <dbReference type="ChEBI" id="CHEBI:84201"/>
        <dbReference type="ChEBI" id="CHEBI:136312"/>
    </reaction>
    <physiologicalReaction direction="left-to-right" evidence="16">
        <dbReference type="Rhea" id="RHEA:52073"/>
    </physiologicalReaction>
</comment>
<feature type="transmembrane region" description="Helical" evidence="17">
    <location>
        <begin position="12"/>
        <end position="30"/>
    </location>
</feature>
<comment type="catalytic activity">
    <reaction evidence="15">
        <text>13-(9Z-hexadecenoyloxy)-octadecanoate + H2O = 13-hydroxy-octadecanoate + (9Z)-hexadecenoate + H(+)</text>
        <dbReference type="Rhea" id="RHEA:52076"/>
        <dbReference type="ChEBI" id="CHEBI:15377"/>
        <dbReference type="ChEBI" id="CHEBI:15378"/>
        <dbReference type="ChEBI" id="CHEBI:32372"/>
        <dbReference type="ChEBI" id="CHEBI:136304"/>
        <dbReference type="ChEBI" id="CHEBI:136315"/>
    </reaction>
    <physiologicalReaction direction="left-to-right" evidence="15">
        <dbReference type="Rhea" id="RHEA:52077"/>
    </physiologicalReaction>
</comment>
<evidence type="ECO:0000256" key="11">
    <source>
        <dbReference type="ARBA" id="ARBA00048701"/>
    </source>
</evidence>
<evidence type="ECO:0000256" key="12">
    <source>
        <dbReference type="ARBA" id="ARBA00048800"/>
    </source>
</evidence>
<feature type="transmembrane region" description="Helical" evidence="17">
    <location>
        <begin position="128"/>
        <end position="145"/>
    </location>
</feature>
<comment type="catalytic activity">
    <reaction evidence="1">
        <text>9-(9Z-hexadecenoyloxy)-octadecanoate + H2O = (9Z)-hexadecenoate + 9-hydroxy-octadecanoate + H(+)</text>
        <dbReference type="Rhea" id="RHEA:52068"/>
        <dbReference type="ChEBI" id="CHEBI:15377"/>
        <dbReference type="ChEBI" id="CHEBI:15378"/>
        <dbReference type="ChEBI" id="CHEBI:32372"/>
        <dbReference type="ChEBI" id="CHEBI:136286"/>
        <dbReference type="ChEBI" id="CHEBI:136309"/>
    </reaction>
    <physiologicalReaction direction="left-to-right" evidence="1">
        <dbReference type="Rhea" id="RHEA:52069"/>
    </physiologicalReaction>
</comment>
<evidence type="ECO:0000256" key="13">
    <source>
        <dbReference type="ARBA" id="ARBA00049221"/>
    </source>
</evidence>
<feature type="transmembrane region" description="Helical" evidence="17">
    <location>
        <begin position="83"/>
        <end position="108"/>
    </location>
</feature>
<comment type="catalytic activity">
    <reaction evidence="13">
        <text>9-octadecanoyloxy-octadecanoate + H2O = 9-hydroxy-octadecanoate + octadecanoate + H(+)</text>
        <dbReference type="Rhea" id="RHEA:52096"/>
        <dbReference type="ChEBI" id="CHEBI:15377"/>
        <dbReference type="ChEBI" id="CHEBI:15378"/>
        <dbReference type="ChEBI" id="CHEBI:25629"/>
        <dbReference type="ChEBI" id="CHEBI:136286"/>
        <dbReference type="ChEBI" id="CHEBI:136373"/>
    </reaction>
    <physiologicalReaction direction="left-to-right" evidence="13">
        <dbReference type="Rhea" id="RHEA:52097"/>
    </physiologicalReaction>
</comment>
<comment type="catalytic activity">
    <reaction evidence="11">
        <text>12-(9Z-octadecenoyloxy)-octadecanoate + H2O = 12-hydroxyoctadecanoate + (9Z)-octadecenoate + H(+)</text>
        <dbReference type="Rhea" id="RHEA:52060"/>
        <dbReference type="ChEBI" id="CHEBI:15377"/>
        <dbReference type="ChEBI" id="CHEBI:15378"/>
        <dbReference type="ChEBI" id="CHEBI:30823"/>
        <dbReference type="ChEBI" id="CHEBI:84201"/>
        <dbReference type="ChEBI" id="CHEBI:136302"/>
    </reaction>
    <physiologicalReaction direction="left-to-right" evidence="11">
        <dbReference type="Rhea" id="RHEA:52061"/>
    </physiologicalReaction>
</comment>
<evidence type="ECO:0000256" key="3">
    <source>
        <dbReference type="ARBA" id="ARBA00009300"/>
    </source>
</evidence>
<feature type="transmembrane region" description="Helical" evidence="17">
    <location>
        <begin position="50"/>
        <end position="71"/>
    </location>
</feature>
<reference evidence="19" key="1">
    <citation type="submission" date="2025-08" db="UniProtKB">
        <authorList>
            <consortium name="RefSeq"/>
        </authorList>
    </citation>
    <scope>IDENTIFICATION</scope>
</reference>
<evidence type="ECO:0000256" key="1">
    <source>
        <dbReference type="ARBA" id="ARBA00000923"/>
    </source>
</evidence>
<evidence type="ECO:0000256" key="4">
    <source>
        <dbReference type="ARBA" id="ARBA00022692"/>
    </source>
</evidence>
<dbReference type="Proteomes" id="UP000695022">
    <property type="component" value="Unplaced"/>
</dbReference>
<evidence type="ECO:0000256" key="10">
    <source>
        <dbReference type="ARBA" id="ARBA00048680"/>
    </source>
</evidence>
<dbReference type="Pfam" id="PF04750">
    <property type="entry name" value="Far-17a_AIG1"/>
    <property type="match status" value="1"/>
</dbReference>
<sequence length="226" mass="25267">MESRIARFLLHAPIFVYYVIVICYDVFVITPNIDAVVGHAHSYGGKLKYLTFWDMCVQCIFFAICTASAVFERSDRGPLKRASDFLFGAIALPVSMFVFVSFWGLYAIDRELIYPRALDDFIPTWVNHAWHTAIVAFLVVDSAIIRRQLPARGRGGAALAAFGAVYISWLFWVKFAGGVWVYPVFAMLSPLEIAVFVGVNALVMGALYLLGNTLHAAAWSRKQKPT</sequence>
<feature type="transmembrane region" description="Helical" evidence="17">
    <location>
        <begin position="193"/>
        <end position="214"/>
    </location>
</feature>
<comment type="catalytic activity">
    <reaction evidence="8">
        <text>13-octadecanoyloxy-octadecanoate + H2O = 13-hydroxy-octadecanoate + octadecanoate + H(+)</text>
        <dbReference type="Rhea" id="RHEA:52084"/>
        <dbReference type="ChEBI" id="CHEBI:15377"/>
        <dbReference type="ChEBI" id="CHEBI:15378"/>
        <dbReference type="ChEBI" id="CHEBI:25629"/>
        <dbReference type="ChEBI" id="CHEBI:136304"/>
        <dbReference type="ChEBI" id="CHEBI:136335"/>
    </reaction>
    <physiologicalReaction direction="left-to-right" evidence="8">
        <dbReference type="Rhea" id="RHEA:52085"/>
    </physiologicalReaction>
</comment>
<keyword evidence="6 17" id="KW-0472">Membrane</keyword>
<evidence type="ECO:0000256" key="5">
    <source>
        <dbReference type="ARBA" id="ARBA00022989"/>
    </source>
</evidence>
<comment type="catalytic activity">
    <reaction evidence="9">
        <text>9-hexadecanoyloxy-octadecanoate + H2O = 9-hydroxy-octadecanoate + hexadecanoate + H(+)</text>
        <dbReference type="Rhea" id="RHEA:52052"/>
        <dbReference type="ChEBI" id="CHEBI:7896"/>
        <dbReference type="ChEBI" id="CHEBI:15377"/>
        <dbReference type="ChEBI" id="CHEBI:15378"/>
        <dbReference type="ChEBI" id="CHEBI:83670"/>
        <dbReference type="ChEBI" id="CHEBI:136286"/>
    </reaction>
    <physiologicalReaction direction="left-to-right" evidence="9">
        <dbReference type="Rhea" id="RHEA:52053"/>
    </physiologicalReaction>
</comment>
<evidence type="ECO:0000256" key="9">
    <source>
        <dbReference type="ARBA" id="ARBA00047863"/>
    </source>
</evidence>
<evidence type="ECO:0000256" key="6">
    <source>
        <dbReference type="ARBA" id="ARBA00023136"/>
    </source>
</evidence>
<name>A0ABM1F2M0_PRICU</name>
<organism evidence="18 19">
    <name type="scientific">Priapulus caudatus</name>
    <name type="common">Priapulid worm</name>
    <dbReference type="NCBI Taxonomy" id="37621"/>
    <lineage>
        <taxon>Eukaryota</taxon>
        <taxon>Metazoa</taxon>
        <taxon>Ecdysozoa</taxon>
        <taxon>Scalidophora</taxon>
        <taxon>Priapulida</taxon>
        <taxon>Priapulimorpha</taxon>
        <taxon>Priapulimorphida</taxon>
        <taxon>Priapulidae</taxon>
        <taxon>Priapulus</taxon>
    </lineage>
</organism>
<gene>
    <name evidence="19" type="primary">LOC106818509</name>
</gene>